<geneLocation type="plasmid" evidence="6">
    <name>ppaby2</name>
</geneLocation>
<sequence length="234" mass="26078">MQKKSGETGSKATVAESVYDRIRWDIILGTLPPGKVLKSDWMRGQYSVGISPLREALTRLSSERLIVAESQRGFRVAPLDEDEVQDVLNTRILIETQALRDAIATGDVAWEGRILSAYHVLSRTPIPQPGETGSFDWIEAHKDFHMQLLSASSSRWLKYLAGLLFDQSERYRAFRTAHSAEAALTRDVSQEHERILGACLAREAEEACAALEAHYRSTSQAVISDLHEGTAPEE</sequence>
<dbReference type="SUPFAM" id="SSF46785">
    <property type="entry name" value="Winged helix' DNA-binding domain"/>
    <property type="match status" value="1"/>
</dbReference>
<evidence type="ECO:0000256" key="3">
    <source>
        <dbReference type="ARBA" id="ARBA00023163"/>
    </source>
</evidence>
<feature type="domain" description="HTH gntR-type" evidence="4">
    <location>
        <begin position="12"/>
        <end position="79"/>
    </location>
</feature>
<dbReference type="SUPFAM" id="SSF48008">
    <property type="entry name" value="GntR ligand-binding domain-like"/>
    <property type="match status" value="1"/>
</dbReference>
<keyword evidence="5" id="KW-0614">Plasmid</keyword>
<dbReference type="PANTHER" id="PTHR43537">
    <property type="entry name" value="TRANSCRIPTIONAL REGULATOR, GNTR FAMILY"/>
    <property type="match status" value="1"/>
</dbReference>
<dbReference type="Pfam" id="PF07729">
    <property type="entry name" value="FCD"/>
    <property type="match status" value="1"/>
</dbReference>
<accession>A0A1P8UMC2</accession>
<organism evidence="5 6">
    <name type="scientific">Salipiger abyssi</name>
    <dbReference type="NCBI Taxonomy" id="1250539"/>
    <lineage>
        <taxon>Bacteria</taxon>
        <taxon>Pseudomonadati</taxon>
        <taxon>Pseudomonadota</taxon>
        <taxon>Alphaproteobacteria</taxon>
        <taxon>Rhodobacterales</taxon>
        <taxon>Roseobacteraceae</taxon>
        <taxon>Salipiger</taxon>
    </lineage>
</organism>
<dbReference type="KEGG" id="paby:Ga0080574_TMP215"/>
<dbReference type="InterPro" id="IPR036390">
    <property type="entry name" value="WH_DNA-bd_sf"/>
</dbReference>
<dbReference type="PANTHER" id="PTHR43537:SF20">
    <property type="entry name" value="HTH-TYPE TRANSCRIPTIONAL REPRESSOR GLAR"/>
    <property type="match status" value="1"/>
</dbReference>
<reference evidence="5 6" key="1">
    <citation type="submission" date="2016-04" db="EMBL/GenBank/DDBJ databases">
        <title>Deep-sea bacteria in the southern Pacific.</title>
        <authorList>
            <person name="Tang K."/>
        </authorList>
    </citation>
    <scope>NUCLEOTIDE SEQUENCE [LARGE SCALE GENOMIC DNA]</scope>
    <source>
        <strain evidence="5 6">JLT2014</strain>
        <plasmid evidence="6">ppaby2</plasmid>
    </source>
</reference>
<dbReference type="Gene3D" id="1.20.120.530">
    <property type="entry name" value="GntR ligand-binding domain-like"/>
    <property type="match status" value="1"/>
</dbReference>
<proteinExistence type="predicted"/>
<protein>
    <submittedName>
        <fullName evidence="5">Transcriptional regulator</fullName>
    </submittedName>
</protein>
<dbReference type="InterPro" id="IPR000524">
    <property type="entry name" value="Tscrpt_reg_HTH_GntR"/>
</dbReference>
<dbReference type="InterPro" id="IPR008920">
    <property type="entry name" value="TF_FadR/GntR_C"/>
</dbReference>
<evidence type="ECO:0000259" key="4">
    <source>
        <dbReference type="PROSITE" id="PS50949"/>
    </source>
</evidence>
<evidence type="ECO:0000313" key="5">
    <source>
        <dbReference type="EMBL" id="APZ50549.1"/>
    </source>
</evidence>
<gene>
    <name evidence="5" type="ORF">Ga0080574_TMP215</name>
</gene>
<dbReference type="SMART" id="SM00345">
    <property type="entry name" value="HTH_GNTR"/>
    <property type="match status" value="1"/>
</dbReference>
<dbReference type="SMART" id="SM00895">
    <property type="entry name" value="FCD"/>
    <property type="match status" value="1"/>
</dbReference>
<evidence type="ECO:0000256" key="2">
    <source>
        <dbReference type="ARBA" id="ARBA00023125"/>
    </source>
</evidence>
<dbReference type="Proteomes" id="UP000187059">
    <property type="component" value="Plasmid pPABY2"/>
</dbReference>
<evidence type="ECO:0000256" key="1">
    <source>
        <dbReference type="ARBA" id="ARBA00023015"/>
    </source>
</evidence>
<dbReference type="GO" id="GO:0003700">
    <property type="term" value="F:DNA-binding transcription factor activity"/>
    <property type="evidence" value="ECO:0007669"/>
    <property type="project" value="InterPro"/>
</dbReference>
<name>A0A1P8UMC2_9RHOB</name>
<evidence type="ECO:0000313" key="6">
    <source>
        <dbReference type="Proteomes" id="UP000187059"/>
    </source>
</evidence>
<dbReference type="OrthoDB" id="8638122at2"/>
<dbReference type="Pfam" id="PF00392">
    <property type="entry name" value="GntR"/>
    <property type="match status" value="1"/>
</dbReference>
<dbReference type="RefSeq" id="WP_076694314.1">
    <property type="nucleotide sequence ID" value="NZ_CP015090.1"/>
</dbReference>
<dbReference type="PROSITE" id="PS50949">
    <property type="entry name" value="HTH_GNTR"/>
    <property type="match status" value="1"/>
</dbReference>
<dbReference type="InterPro" id="IPR011711">
    <property type="entry name" value="GntR_C"/>
</dbReference>
<dbReference type="AlphaFoldDB" id="A0A1P8UMC2"/>
<dbReference type="InterPro" id="IPR036388">
    <property type="entry name" value="WH-like_DNA-bd_sf"/>
</dbReference>
<dbReference type="GO" id="GO:0003677">
    <property type="term" value="F:DNA binding"/>
    <property type="evidence" value="ECO:0007669"/>
    <property type="project" value="UniProtKB-KW"/>
</dbReference>
<dbReference type="EMBL" id="CP015090">
    <property type="protein sequence ID" value="APZ50549.1"/>
    <property type="molecule type" value="Genomic_DNA"/>
</dbReference>
<keyword evidence="1" id="KW-0805">Transcription regulation</keyword>
<keyword evidence="6" id="KW-1185">Reference proteome</keyword>
<keyword evidence="3" id="KW-0804">Transcription</keyword>
<keyword evidence="2" id="KW-0238">DNA-binding</keyword>
<dbReference type="Gene3D" id="1.10.10.10">
    <property type="entry name" value="Winged helix-like DNA-binding domain superfamily/Winged helix DNA-binding domain"/>
    <property type="match status" value="1"/>
</dbReference>